<dbReference type="Pfam" id="PF08448">
    <property type="entry name" value="PAS_4"/>
    <property type="match status" value="1"/>
</dbReference>
<proteinExistence type="predicted"/>
<dbReference type="PROSITE" id="PS50883">
    <property type="entry name" value="EAL"/>
    <property type="match status" value="1"/>
</dbReference>
<dbReference type="InterPro" id="IPR043128">
    <property type="entry name" value="Rev_trsase/Diguanyl_cyclase"/>
</dbReference>
<evidence type="ECO:0000313" key="4">
    <source>
        <dbReference type="Proteomes" id="UP000441455"/>
    </source>
</evidence>
<gene>
    <name evidence="3" type="ORF">FX155_05525</name>
</gene>
<dbReference type="Gene3D" id="3.20.20.450">
    <property type="entry name" value="EAL domain"/>
    <property type="match status" value="1"/>
</dbReference>
<feature type="domain" description="GGDEF" evidence="2">
    <location>
        <begin position="169"/>
        <end position="295"/>
    </location>
</feature>
<evidence type="ECO:0000313" key="3">
    <source>
        <dbReference type="EMBL" id="MSS82053.1"/>
    </source>
</evidence>
<dbReference type="InterPro" id="IPR035965">
    <property type="entry name" value="PAS-like_dom_sf"/>
</dbReference>
<dbReference type="Gene3D" id="3.30.450.20">
    <property type="entry name" value="PAS domain"/>
    <property type="match status" value="3"/>
</dbReference>
<dbReference type="GO" id="GO:0071111">
    <property type="term" value="F:cyclic-guanylate-specific phosphodiesterase activity"/>
    <property type="evidence" value="ECO:0007669"/>
    <property type="project" value="InterPro"/>
</dbReference>
<dbReference type="OrthoDB" id="9805474at2"/>
<dbReference type="NCBIfam" id="TIGR00254">
    <property type="entry name" value="GGDEF"/>
    <property type="match status" value="2"/>
</dbReference>
<dbReference type="SMART" id="SM00267">
    <property type="entry name" value="GGDEF"/>
    <property type="match status" value="2"/>
</dbReference>
<dbReference type="SUPFAM" id="SSF55073">
    <property type="entry name" value="Nucleotide cyclase"/>
    <property type="match status" value="3"/>
</dbReference>
<dbReference type="InterPro" id="IPR013656">
    <property type="entry name" value="PAS_4"/>
</dbReference>
<dbReference type="SUPFAM" id="SSF141868">
    <property type="entry name" value="EAL domain-like"/>
    <property type="match status" value="1"/>
</dbReference>
<dbReference type="Proteomes" id="UP000441455">
    <property type="component" value="Unassembled WGS sequence"/>
</dbReference>
<dbReference type="InterPro" id="IPR000014">
    <property type="entry name" value="PAS"/>
</dbReference>
<dbReference type="SUPFAM" id="SSF55785">
    <property type="entry name" value="PYP-like sensor domain (PAS domain)"/>
    <property type="match status" value="1"/>
</dbReference>
<feature type="domain" description="EAL" evidence="1">
    <location>
        <begin position="304"/>
        <end position="556"/>
    </location>
</feature>
<name>A0A6N7W0M5_ACIFE</name>
<protein>
    <submittedName>
        <fullName evidence="3">EAL domain-containing protein</fullName>
    </submittedName>
</protein>
<evidence type="ECO:0000259" key="1">
    <source>
        <dbReference type="PROSITE" id="PS50883"/>
    </source>
</evidence>
<dbReference type="SMART" id="SM00052">
    <property type="entry name" value="EAL"/>
    <property type="match status" value="1"/>
</dbReference>
<dbReference type="CDD" id="cd01948">
    <property type="entry name" value="EAL"/>
    <property type="match status" value="1"/>
</dbReference>
<dbReference type="PANTHER" id="PTHR33121:SF70">
    <property type="entry name" value="SIGNALING PROTEIN YKOW"/>
    <property type="match status" value="1"/>
</dbReference>
<feature type="domain" description="GGDEF" evidence="2">
    <location>
        <begin position="1454"/>
        <end position="1576"/>
    </location>
</feature>
<dbReference type="EMBL" id="VULN01000006">
    <property type="protein sequence ID" value="MSS82053.1"/>
    <property type="molecule type" value="Genomic_DNA"/>
</dbReference>
<dbReference type="Gene3D" id="3.30.70.270">
    <property type="match status" value="3"/>
</dbReference>
<dbReference type="RefSeq" id="WP_154487996.1">
    <property type="nucleotide sequence ID" value="NZ_VULN01000006.1"/>
</dbReference>
<dbReference type="InterPro" id="IPR001633">
    <property type="entry name" value="EAL_dom"/>
</dbReference>
<feature type="domain" description="GGDEF" evidence="2">
    <location>
        <begin position="1004"/>
        <end position="1136"/>
    </location>
</feature>
<dbReference type="InterPro" id="IPR035919">
    <property type="entry name" value="EAL_sf"/>
</dbReference>
<dbReference type="Pfam" id="PF00990">
    <property type="entry name" value="GGDEF"/>
    <property type="match status" value="2"/>
</dbReference>
<organism evidence="3 4">
    <name type="scientific">Acidaminococcus fermentans</name>
    <dbReference type="NCBI Taxonomy" id="905"/>
    <lineage>
        <taxon>Bacteria</taxon>
        <taxon>Bacillati</taxon>
        <taxon>Bacillota</taxon>
        <taxon>Negativicutes</taxon>
        <taxon>Acidaminococcales</taxon>
        <taxon>Acidaminococcaceae</taxon>
        <taxon>Acidaminococcus</taxon>
    </lineage>
</organism>
<dbReference type="InterPro" id="IPR000160">
    <property type="entry name" value="GGDEF_dom"/>
</dbReference>
<comment type="caution">
    <text evidence="3">The sequence shown here is derived from an EMBL/GenBank/DDBJ whole genome shotgun (WGS) entry which is preliminary data.</text>
</comment>
<reference evidence="3 4" key="1">
    <citation type="submission" date="2019-08" db="EMBL/GenBank/DDBJ databases">
        <title>In-depth cultivation of the pig gut microbiome towards novel bacterial diversity and tailored functional studies.</title>
        <authorList>
            <person name="Wylensek D."/>
            <person name="Hitch T.C.A."/>
            <person name="Clavel T."/>
        </authorList>
    </citation>
    <scope>NUCLEOTIDE SEQUENCE [LARGE SCALE GENOMIC DNA]</scope>
    <source>
        <strain evidence="3 4">WCA-389-WT-5B</strain>
    </source>
</reference>
<dbReference type="InterPro" id="IPR050706">
    <property type="entry name" value="Cyclic-di-GMP_PDE-like"/>
</dbReference>
<dbReference type="CDD" id="cd01949">
    <property type="entry name" value="GGDEF"/>
    <property type="match status" value="1"/>
</dbReference>
<dbReference type="Pfam" id="PF13188">
    <property type="entry name" value="PAS_8"/>
    <property type="match status" value="1"/>
</dbReference>
<dbReference type="InterPro" id="IPR029787">
    <property type="entry name" value="Nucleotide_cyclase"/>
</dbReference>
<dbReference type="PANTHER" id="PTHR33121">
    <property type="entry name" value="CYCLIC DI-GMP PHOSPHODIESTERASE PDEF"/>
    <property type="match status" value="1"/>
</dbReference>
<accession>A0A6N7W0M5</accession>
<dbReference type="PROSITE" id="PS50887">
    <property type="entry name" value="GGDEF"/>
    <property type="match status" value="3"/>
</dbReference>
<evidence type="ECO:0000259" key="2">
    <source>
        <dbReference type="PROSITE" id="PS50887"/>
    </source>
</evidence>
<dbReference type="Pfam" id="PF00563">
    <property type="entry name" value="EAL"/>
    <property type="match status" value="1"/>
</dbReference>
<sequence>MNTPGKFQELHSFYDTLPSGICLFTTQGSEQILFVNPGFLSLYSCTTEEEFQVLTGGTFQGMVDPEDYQPLETLGQKAAAVSHQETGMTQIYLTFRIKTREGHFRRIEGTLSKGTLPQVGTVWIMNLVSSSQKVLVRKQDPVTGLMGVRAFYQTALNLSLEKKAQGRLKSYNPVYLNLTNFKLYNATWGIQAGDNLLRSVASILQSLFPGQLMTRLTGDGFVLLAPAEKLRDKLQEAARQVDQCTGNPTIQLKAGIYPPNEKTSLTDLRHAFDMAKFACDSIKKNAIQSWAVYTPELAAQQETRVFVLENFSRALQSGQIQVYYQPIIRSLTGKLCSLEALARWIDPERGMISPGIFVPILEEARLIHQLDQYVLSQAGKLLREQRRNHQPMIPISVNFSRVDFLVTDPFQLVEKVVRKYGLQRNFLCIEVTESALVQHSSHIFQTLQKFHNSGYKIWLDDFGSAYSSLNVLHNYHFDELKIDQAFLKNLNDKGKEIITSIVLMAKTLGVHTLAEGVETEEQLAFLKKIGCEKIQGFYYSRPLPYEKLLTHLMRMHIKPENSLENQCYEQAGLMNVVSEAPLGLFRYTRKYATLLYINEAYQKVLASVGTHSLEEANENLLDPAYPFRDKFRMFLDQVADSTATHSLVYVDNGQYIRIKARKIMGNPQFCLGRLEIQNITFDKNTRLHHKLDKLFRNLVLMYDSLMYLDIGKDQVQVLQSSVPSLNSDAVYPDIAGFLTRYAKKFVHPDDREKFLQFTDPDSLHAQGREQGRVDAKDQFRIRRPDGNYRWMIFHAMFLYKDPTRNILLTVQDNVWERKDLTTRRKELPLFNMSLGVPLEKIPQTEHDYQTLLWNAVRTSPLKFFWKDSQRRFRGASRSFLKFYGLEEKDILGKTDEEMGWHPMPGTFQNDEEEVVHQGRTITQHLGTCIVRGVPHPIVATKFPLYKGNQIVGLLGYFDDLENYPAQAELIRDLNLKDPETGFLSYRGMLEAGLQYADSWRYQQDDYAAFLLDIPEFDQFRRTYGPEAGRKLLIKVVETFQHLHLPTISLAHIGSCCFLGFTKTTLKDQLDSQIQKLTQAIHSITEVDGYSCTLYLQYALARGSEVDNLDNLLALLTERLKESRDQRYGESVFIGDRIVFDREKFDTMDELVMISDPETYEMVYMNQAAQKAYHVDGPREYKEKKCYELLEGQKAPCAYCPLSILRQDRFHTATHHSVKSGLDLLVRDTLVPWRGRVLHFSMALNLKEYVDMDIARNDLIFREAAANDAIAIGLREEDPDLGIQKMIIQLAENMGAERFYIFEEGPDDTVSATYEWVRKGLEPMKDQLQHVPKKDVQLLYNSFDKEQLALIPDMPQLLAKQPDFHLRIPGIRSIVSGHLTQGERSLGYTEVVNPTPDTFRSASLLLATLTRFFAIMLRIRNNRRTLQANSRTDQLTGLGNRYAFHDTIASLPSGQDLVFVFGDINGLKRVNDTQGHEAGDRLIRSAAQVLDEMKGLGKVFRMGGDEFLLIREIDAPAEADELIHSLKDRYKARGISVALGAVTCRTPIPDVDQILTQVDRKMYKDKGVMYGRRSTDR</sequence>